<evidence type="ECO:0000313" key="3">
    <source>
        <dbReference type="EMBL" id="HGW91821.1"/>
    </source>
</evidence>
<protein>
    <recommendedName>
        <fullName evidence="2">C4-type zinc ribbon domain-containing protein</fullName>
    </recommendedName>
</protein>
<evidence type="ECO:0000256" key="1">
    <source>
        <dbReference type="SAM" id="Coils"/>
    </source>
</evidence>
<keyword evidence="1" id="KW-0175">Coiled coil</keyword>
<dbReference type="Pfam" id="PF02591">
    <property type="entry name" value="Zn_ribbon_9"/>
    <property type="match status" value="1"/>
</dbReference>
<name>A0A7C4Y542_UNCW3</name>
<dbReference type="InterPro" id="IPR052376">
    <property type="entry name" value="Oxidative_Scav/Glycosyltrans"/>
</dbReference>
<proteinExistence type="predicted"/>
<reference evidence="3" key="1">
    <citation type="journal article" date="2020" name="mSystems">
        <title>Genome- and Community-Level Interaction Insights into Carbon Utilization and Element Cycling Functions of Hydrothermarchaeota in Hydrothermal Sediment.</title>
        <authorList>
            <person name="Zhou Z."/>
            <person name="Liu Y."/>
            <person name="Xu W."/>
            <person name="Pan J."/>
            <person name="Luo Z.H."/>
            <person name="Li M."/>
        </authorList>
    </citation>
    <scope>NUCLEOTIDE SEQUENCE [LARGE SCALE GENOMIC DNA]</scope>
    <source>
        <strain evidence="3">SpSt-780</strain>
    </source>
</reference>
<gene>
    <name evidence="3" type="ORF">ENV67_04685</name>
</gene>
<dbReference type="PANTHER" id="PTHR39082:SF1">
    <property type="entry name" value="SCAVENGER RECEPTOR CLASS A MEMBER 3"/>
    <property type="match status" value="1"/>
</dbReference>
<sequence>MSIKDTLKTLLELHYVDQEILRLENVKTKNPHMIKKLEDEINEKKMELDEEKRKLELTNNQRLKTEKMIEEKRIEIENLKKRQYELKTNEEFRLMQKNIEEAERLIQEHEDKLLTLMVEREKEEKEYREKEKEFEKFRKAKEDEIVKLKKEMEEAQEKIVIKKDERKRVQARMDDQGLYSKYERVRKLRGGIGVAVIEKPICTGCFSTIPPQIFAEVKKCEKIYTCDNCGRILIYKEIE</sequence>
<dbReference type="PANTHER" id="PTHR39082">
    <property type="entry name" value="PHOSPHOLIPASE C-BETA-2-RELATED"/>
    <property type="match status" value="1"/>
</dbReference>
<dbReference type="EMBL" id="DTHG01000058">
    <property type="protein sequence ID" value="HGW91821.1"/>
    <property type="molecule type" value="Genomic_DNA"/>
</dbReference>
<feature type="coiled-coil region" evidence="1">
    <location>
        <begin position="34"/>
        <end position="172"/>
    </location>
</feature>
<feature type="domain" description="C4-type zinc ribbon" evidence="2">
    <location>
        <begin position="202"/>
        <end position="233"/>
    </location>
</feature>
<dbReference type="AlphaFoldDB" id="A0A7C4Y542"/>
<dbReference type="Gene3D" id="1.10.287.1490">
    <property type="match status" value="1"/>
</dbReference>
<accession>A0A7C4Y542</accession>
<comment type="caution">
    <text evidence="3">The sequence shown here is derived from an EMBL/GenBank/DDBJ whole genome shotgun (WGS) entry which is preliminary data.</text>
</comment>
<dbReference type="InterPro" id="IPR003743">
    <property type="entry name" value="Zf-RING_7"/>
</dbReference>
<evidence type="ECO:0000259" key="2">
    <source>
        <dbReference type="Pfam" id="PF02591"/>
    </source>
</evidence>
<organism evidence="3">
    <name type="scientific">candidate division WOR-3 bacterium</name>
    <dbReference type="NCBI Taxonomy" id="2052148"/>
    <lineage>
        <taxon>Bacteria</taxon>
        <taxon>Bacteria division WOR-3</taxon>
    </lineage>
</organism>